<evidence type="ECO:0000313" key="1">
    <source>
        <dbReference type="EMBL" id="GAH04921.1"/>
    </source>
</evidence>
<feature type="non-terminal residue" evidence="1">
    <location>
        <position position="1"/>
    </location>
</feature>
<accession>X1C9W3</accession>
<proteinExistence type="predicted"/>
<dbReference type="EMBL" id="BART01023254">
    <property type="protein sequence ID" value="GAH04921.1"/>
    <property type="molecule type" value="Genomic_DNA"/>
</dbReference>
<name>X1C9W3_9ZZZZ</name>
<comment type="caution">
    <text evidence="1">The sequence shown here is derived from an EMBL/GenBank/DDBJ whole genome shotgun (WGS) entry which is preliminary data.</text>
</comment>
<protein>
    <submittedName>
        <fullName evidence="1">Uncharacterized protein</fullName>
    </submittedName>
</protein>
<gene>
    <name evidence="1" type="ORF">S01H4_42362</name>
</gene>
<organism evidence="1">
    <name type="scientific">marine sediment metagenome</name>
    <dbReference type="NCBI Taxonomy" id="412755"/>
    <lineage>
        <taxon>unclassified sequences</taxon>
        <taxon>metagenomes</taxon>
        <taxon>ecological metagenomes</taxon>
    </lineage>
</organism>
<dbReference type="AlphaFoldDB" id="X1C9W3"/>
<reference evidence="1" key="1">
    <citation type="journal article" date="2014" name="Front. Microbiol.">
        <title>High frequency of phylogenetically diverse reductive dehalogenase-homologous genes in deep subseafloor sedimentary metagenomes.</title>
        <authorList>
            <person name="Kawai M."/>
            <person name="Futagami T."/>
            <person name="Toyoda A."/>
            <person name="Takaki Y."/>
            <person name="Nishi S."/>
            <person name="Hori S."/>
            <person name="Arai W."/>
            <person name="Tsubouchi T."/>
            <person name="Morono Y."/>
            <person name="Uchiyama I."/>
            <person name="Ito T."/>
            <person name="Fujiyama A."/>
            <person name="Inagaki F."/>
            <person name="Takami H."/>
        </authorList>
    </citation>
    <scope>NUCLEOTIDE SEQUENCE</scope>
    <source>
        <strain evidence="1">Expedition CK06-06</strain>
    </source>
</reference>
<sequence length="174" mass="21304">NYYALVNYKYRRSLDMNRPIARNELFRQFIPYYLTQLRKTYKKIPLLYDIHSFSKDYEWIRGEKYDVVVFLFSFSKRLLIDLFLEFWTQRGYTTTLVYGAENCDAPQCFGTRRVRRKECRCNDIVVAHKDRAYSFLFEFQESIIKKKQFLEDAVDFFQLLENEVEKRRVIEVQD</sequence>